<sequence>MFELKKLISTLLMPLPALLLIGFFGLFLIWFTQRKGFGSFLVFVSLLLMTLVSFQPFTSSLLMRLERQYEPFLPTEEPVDYVMVLGHGHVVDDEIPPTSELSRVALMRLAEGIRIHFMYPTSKLILSGYDGGYEVSHARMLARVAMALGVNKNNILLLETAKDTWEEAFQAASVVGDSNLVLVTSANHMPRAMYEFENAGLNPIPAPTNFMAQKEIHQPWIKYGPRAQYLEQFERYWHENLGQLWQRLRDKVAQQEAVLQGDPVTSPEQNKDAVMEDIEELDQAINPNADNLAPAN</sequence>
<dbReference type="RefSeq" id="WP_062708949.1">
    <property type="nucleotide sequence ID" value="NZ_CAWRCI010000016.1"/>
</dbReference>
<reference evidence="4" key="1">
    <citation type="submission" date="2016-02" db="EMBL/GenBank/DDBJ databases">
        <authorList>
            <person name="Rodrigo-Torres Lidia"/>
            <person name="Arahal R.David."/>
        </authorList>
    </citation>
    <scope>NUCLEOTIDE SEQUENCE [LARGE SCALE GENOMIC DNA]</scope>
    <source>
        <strain evidence="4">CECT 8713</strain>
    </source>
</reference>
<evidence type="ECO:0000313" key="4">
    <source>
        <dbReference type="Proteomes" id="UP000073601"/>
    </source>
</evidence>
<accession>A0A128F5U2</accession>
<keyword evidence="1" id="KW-0472">Membrane</keyword>
<keyword evidence="4" id="KW-1185">Reference proteome</keyword>
<dbReference type="CDD" id="cd06259">
    <property type="entry name" value="YdcF-like"/>
    <property type="match status" value="1"/>
</dbReference>
<dbReference type="PANTHER" id="PTHR30336">
    <property type="entry name" value="INNER MEMBRANE PROTEIN, PROBABLE PERMEASE"/>
    <property type="match status" value="1"/>
</dbReference>
<keyword evidence="1" id="KW-1133">Transmembrane helix</keyword>
<dbReference type="InterPro" id="IPR003848">
    <property type="entry name" value="DUF218"/>
</dbReference>
<feature type="transmembrane region" description="Helical" evidence="1">
    <location>
        <begin position="12"/>
        <end position="31"/>
    </location>
</feature>
<evidence type="ECO:0000259" key="2">
    <source>
        <dbReference type="Pfam" id="PF02698"/>
    </source>
</evidence>
<dbReference type="EMBL" id="FIZY01000016">
    <property type="protein sequence ID" value="CZF82142.1"/>
    <property type="molecule type" value="Genomic_DNA"/>
</dbReference>
<gene>
    <name evidence="3" type="ORF">GMA8713_02105</name>
</gene>
<dbReference type="Proteomes" id="UP000073601">
    <property type="component" value="Unassembled WGS sequence"/>
</dbReference>
<dbReference type="GO" id="GO:0005886">
    <property type="term" value="C:plasma membrane"/>
    <property type="evidence" value="ECO:0007669"/>
    <property type="project" value="TreeGrafter"/>
</dbReference>
<dbReference type="AlphaFoldDB" id="A0A128F5U2"/>
<feature type="transmembrane region" description="Helical" evidence="1">
    <location>
        <begin position="37"/>
        <end position="57"/>
    </location>
</feature>
<keyword evidence="1" id="KW-0812">Transmembrane</keyword>
<feature type="domain" description="DUF218" evidence="2">
    <location>
        <begin position="80"/>
        <end position="242"/>
    </location>
</feature>
<protein>
    <recommendedName>
        <fullName evidence="2">DUF218 domain-containing protein</fullName>
    </recommendedName>
</protein>
<dbReference type="InterPro" id="IPR051599">
    <property type="entry name" value="Cell_Envelope_Assoc"/>
</dbReference>
<dbReference type="GO" id="GO:0000270">
    <property type="term" value="P:peptidoglycan metabolic process"/>
    <property type="evidence" value="ECO:0007669"/>
    <property type="project" value="TreeGrafter"/>
</dbReference>
<evidence type="ECO:0000256" key="1">
    <source>
        <dbReference type="SAM" id="Phobius"/>
    </source>
</evidence>
<proteinExistence type="predicted"/>
<name>A0A128F5U2_9GAMM</name>
<dbReference type="PANTHER" id="PTHR30336:SF4">
    <property type="entry name" value="ENVELOPE BIOGENESIS FACTOR ELYC"/>
    <property type="match status" value="1"/>
</dbReference>
<dbReference type="NCBIfam" id="NF007794">
    <property type="entry name" value="PRK10494.1"/>
    <property type="match status" value="1"/>
</dbReference>
<evidence type="ECO:0000313" key="3">
    <source>
        <dbReference type="EMBL" id="CZF82142.1"/>
    </source>
</evidence>
<dbReference type="GO" id="GO:0043164">
    <property type="term" value="P:Gram-negative-bacterium-type cell wall biogenesis"/>
    <property type="evidence" value="ECO:0007669"/>
    <property type="project" value="TreeGrafter"/>
</dbReference>
<organism evidence="3 4">
    <name type="scientific">Grimontia marina</name>
    <dbReference type="NCBI Taxonomy" id="646534"/>
    <lineage>
        <taxon>Bacteria</taxon>
        <taxon>Pseudomonadati</taxon>
        <taxon>Pseudomonadota</taxon>
        <taxon>Gammaproteobacteria</taxon>
        <taxon>Vibrionales</taxon>
        <taxon>Vibrionaceae</taxon>
        <taxon>Grimontia</taxon>
    </lineage>
</organism>
<dbReference type="Pfam" id="PF02698">
    <property type="entry name" value="DUF218"/>
    <property type="match status" value="1"/>
</dbReference>
<dbReference type="OrthoDB" id="9809813at2"/>